<evidence type="ECO:0000313" key="1">
    <source>
        <dbReference type="EMBL" id="MPC69150.1"/>
    </source>
</evidence>
<name>A0A5B7HA97_PORTR</name>
<proteinExistence type="predicted"/>
<gene>
    <name evidence="1" type="ORF">E2C01_063365</name>
</gene>
<evidence type="ECO:0000313" key="2">
    <source>
        <dbReference type="Proteomes" id="UP000324222"/>
    </source>
</evidence>
<reference evidence="1 2" key="1">
    <citation type="submission" date="2019-05" db="EMBL/GenBank/DDBJ databases">
        <title>Another draft genome of Portunus trituberculatus and its Hox gene families provides insights of decapod evolution.</title>
        <authorList>
            <person name="Jeong J.-H."/>
            <person name="Song I."/>
            <person name="Kim S."/>
            <person name="Choi T."/>
            <person name="Kim D."/>
            <person name="Ryu S."/>
            <person name="Kim W."/>
        </authorList>
    </citation>
    <scope>NUCLEOTIDE SEQUENCE [LARGE SCALE GENOMIC DNA]</scope>
    <source>
        <tissue evidence="1">Muscle</tissue>
    </source>
</reference>
<organism evidence="1 2">
    <name type="scientific">Portunus trituberculatus</name>
    <name type="common">Swimming crab</name>
    <name type="synonym">Neptunus trituberculatus</name>
    <dbReference type="NCBI Taxonomy" id="210409"/>
    <lineage>
        <taxon>Eukaryota</taxon>
        <taxon>Metazoa</taxon>
        <taxon>Ecdysozoa</taxon>
        <taxon>Arthropoda</taxon>
        <taxon>Crustacea</taxon>
        <taxon>Multicrustacea</taxon>
        <taxon>Malacostraca</taxon>
        <taxon>Eumalacostraca</taxon>
        <taxon>Eucarida</taxon>
        <taxon>Decapoda</taxon>
        <taxon>Pleocyemata</taxon>
        <taxon>Brachyura</taxon>
        <taxon>Eubrachyura</taxon>
        <taxon>Portunoidea</taxon>
        <taxon>Portunidae</taxon>
        <taxon>Portuninae</taxon>
        <taxon>Portunus</taxon>
    </lineage>
</organism>
<protein>
    <submittedName>
        <fullName evidence="1">Uncharacterized protein</fullName>
    </submittedName>
</protein>
<dbReference type="AlphaFoldDB" id="A0A5B7HA97"/>
<dbReference type="EMBL" id="VSRR010028941">
    <property type="protein sequence ID" value="MPC69150.1"/>
    <property type="molecule type" value="Genomic_DNA"/>
</dbReference>
<sequence>MEEREISRKEEVNAPPRITYSWKSKEALYETRTNESSGKITSWNYTLDDEGRGKQLCMRRDKFNSKRNMDFFTHEGKGKLEERE</sequence>
<dbReference type="Proteomes" id="UP000324222">
    <property type="component" value="Unassembled WGS sequence"/>
</dbReference>
<keyword evidence="2" id="KW-1185">Reference proteome</keyword>
<accession>A0A5B7HA97</accession>
<comment type="caution">
    <text evidence="1">The sequence shown here is derived from an EMBL/GenBank/DDBJ whole genome shotgun (WGS) entry which is preliminary data.</text>
</comment>